<dbReference type="GO" id="GO:0005829">
    <property type="term" value="C:cytosol"/>
    <property type="evidence" value="ECO:0007669"/>
    <property type="project" value="TreeGrafter"/>
</dbReference>
<dbReference type="Pfam" id="PF00479">
    <property type="entry name" value="G6PD_N"/>
    <property type="match status" value="1"/>
</dbReference>
<keyword evidence="13" id="KW-1185">Reference proteome</keyword>
<dbReference type="NCBIfam" id="TIGR00871">
    <property type="entry name" value="zwf"/>
    <property type="match status" value="1"/>
</dbReference>
<evidence type="ECO:0000259" key="10">
    <source>
        <dbReference type="Pfam" id="PF00479"/>
    </source>
</evidence>
<comment type="catalytic activity">
    <reaction evidence="7">
        <text>D-glucose 6-phosphate + NADP(+) = 6-phospho-D-glucono-1,5-lactone + NADPH + H(+)</text>
        <dbReference type="Rhea" id="RHEA:15841"/>
        <dbReference type="ChEBI" id="CHEBI:15378"/>
        <dbReference type="ChEBI" id="CHEBI:57783"/>
        <dbReference type="ChEBI" id="CHEBI:57955"/>
        <dbReference type="ChEBI" id="CHEBI:58349"/>
        <dbReference type="ChEBI" id="CHEBI:61548"/>
        <dbReference type="EC" id="1.1.1.49"/>
    </reaction>
    <physiologicalReaction direction="left-to-right" evidence="7">
        <dbReference type="Rhea" id="RHEA:15842"/>
    </physiologicalReaction>
</comment>
<dbReference type="SUPFAM" id="SSF51735">
    <property type="entry name" value="NAD(P)-binding Rossmann-fold domains"/>
    <property type="match status" value="1"/>
</dbReference>
<feature type="compositionally biased region" description="Basic and acidic residues" evidence="9">
    <location>
        <begin position="322"/>
        <end position="338"/>
    </location>
</feature>
<dbReference type="EMBL" id="VXIV02001533">
    <property type="protein sequence ID" value="KAF6032148.1"/>
    <property type="molecule type" value="Genomic_DNA"/>
</dbReference>
<dbReference type="GO" id="GO:0050661">
    <property type="term" value="F:NADP binding"/>
    <property type="evidence" value="ECO:0007669"/>
    <property type="project" value="InterPro"/>
</dbReference>
<keyword evidence="5 8" id="KW-0560">Oxidoreductase</keyword>
<dbReference type="PIRSF" id="PIRSF000110">
    <property type="entry name" value="G6PD"/>
    <property type="match status" value="1"/>
</dbReference>
<evidence type="ECO:0000259" key="11">
    <source>
        <dbReference type="Pfam" id="PF02781"/>
    </source>
</evidence>
<feature type="domain" description="Glucose-6-phosphate dehydrogenase NAD-binding" evidence="10">
    <location>
        <begin position="45"/>
        <end position="220"/>
    </location>
</feature>
<evidence type="ECO:0000256" key="3">
    <source>
        <dbReference type="ARBA" id="ARBA00022526"/>
    </source>
</evidence>
<dbReference type="UniPathway" id="UPA00115">
    <property type="reaction ID" value="UER00408"/>
</dbReference>
<comment type="caution">
    <text evidence="12">The sequence shown here is derived from an EMBL/GenBank/DDBJ whole genome shotgun (WGS) entry which is preliminary data.</text>
</comment>
<keyword evidence="6 8" id="KW-0119">Carbohydrate metabolism</keyword>
<comment type="pathway">
    <text evidence="1 8">Carbohydrate degradation; pentose phosphate pathway; D-ribulose 5-phosphate from D-glucose 6-phosphate (oxidative stage): step 1/3.</text>
</comment>
<sequence>MGDSNPSAADTILAFEQIAAMQKGVQILKAGLKDEPEEHKPHVFVVLGASGDLAKKKIYPTLWRLYIDGLLPENTKFIGYARSKLTVDDIKEKCSPFLKVQDSEKDKVEEFWKVNSYVAGLYDKQADFKNLDTHLTTLSANASRLFYLALPPSVYDTVTSNIKSSCMTKVAGCWTRVIIEKPFGKDLDSSEKLSKHLAKLFTEDQLYRIDHYLGKEMVQNLLCMRFGNRIFGPVWNRDNIAAVVITFKEPFGTQGRGGYFDEFGIIRDVMQNHLLQIMCLTAMEKPVSMAAEDIRDEKVKVLKAVTALTLDDVVLGQYQGDPDGKTEDSKKGYRDDPTVPKGSKTATYALACLNVANERWDGVPFILKCGKATNERKAEVRIQFKDVPGNIFPDGQLKRNELVMRVQPGEAVYCKMMTKVPGMAIGAEETELDLTYNHRYEGVKMPDAYERLILDVFLGSQMHFVRTDELREAWRIFTPLLHTVESAGGPTPIAYKYGTRGPKEADDLARKRGLLYTGTYQWKSLNKL</sequence>
<keyword evidence="3 8" id="KW-0313">Glucose metabolism</keyword>
<dbReference type="HAMAP" id="MF_00966">
    <property type="entry name" value="G6PD"/>
    <property type="match status" value="1"/>
</dbReference>
<feature type="region of interest" description="Disordered" evidence="9">
    <location>
        <begin position="319"/>
        <end position="339"/>
    </location>
</feature>
<dbReference type="OrthoDB" id="60984at2759"/>
<dbReference type="SUPFAM" id="SSF55347">
    <property type="entry name" value="Glyceraldehyde-3-phosphate dehydrogenase-like, C-terminal domain"/>
    <property type="match status" value="1"/>
</dbReference>
<dbReference type="Gene3D" id="3.30.360.10">
    <property type="entry name" value="Dihydrodipicolinate Reductase, domain 2"/>
    <property type="match status" value="1"/>
</dbReference>
<dbReference type="InterPro" id="IPR001282">
    <property type="entry name" value="G6P_DH"/>
</dbReference>
<dbReference type="Gene3D" id="3.40.50.720">
    <property type="entry name" value="NAD(P)-binding Rossmann-like Domain"/>
    <property type="match status" value="1"/>
</dbReference>
<dbReference type="GO" id="GO:0009051">
    <property type="term" value="P:pentose-phosphate shunt, oxidative branch"/>
    <property type="evidence" value="ECO:0007669"/>
    <property type="project" value="TreeGrafter"/>
</dbReference>
<dbReference type="InterPro" id="IPR022674">
    <property type="entry name" value="G6P_DH_NAD-bd"/>
</dbReference>
<dbReference type="InterPro" id="IPR022675">
    <property type="entry name" value="G6P_DH_C"/>
</dbReference>
<comment type="function">
    <text evidence="8">Catalyzes the rate-limiting step of the oxidative pentose-phosphate pathway, which represents a route for the dissimilation of carbohydrates besides glycolysis.</text>
</comment>
<dbReference type="PANTHER" id="PTHR23429">
    <property type="entry name" value="GLUCOSE-6-PHOSPHATE 1-DEHYDROGENASE G6PD"/>
    <property type="match status" value="1"/>
</dbReference>
<gene>
    <name evidence="12" type="ORF">EB796_009543</name>
</gene>
<dbReference type="GO" id="GO:0004345">
    <property type="term" value="F:glucose-6-phosphate dehydrogenase activity"/>
    <property type="evidence" value="ECO:0007669"/>
    <property type="project" value="UniProtKB-EC"/>
</dbReference>
<dbReference type="AlphaFoldDB" id="A0A7J7K3J2"/>
<organism evidence="12 13">
    <name type="scientific">Bugula neritina</name>
    <name type="common">Brown bryozoan</name>
    <name type="synonym">Sertularia neritina</name>
    <dbReference type="NCBI Taxonomy" id="10212"/>
    <lineage>
        <taxon>Eukaryota</taxon>
        <taxon>Metazoa</taxon>
        <taxon>Spiralia</taxon>
        <taxon>Lophotrochozoa</taxon>
        <taxon>Bryozoa</taxon>
        <taxon>Gymnolaemata</taxon>
        <taxon>Cheilostomatida</taxon>
        <taxon>Flustrina</taxon>
        <taxon>Buguloidea</taxon>
        <taxon>Bugulidae</taxon>
        <taxon>Bugula</taxon>
    </lineage>
</organism>
<dbReference type="InterPro" id="IPR036291">
    <property type="entry name" value="NAD(P)-bd_dom_sf"/>
</dbReference>
<evidence type="ECO:0000256" key="8">
    <source>
        <dbReference type="RuleBase" id="RU362120"/>
    </source>
</evidence>
<evidence type="ECO:0000313" key="13">
    <source>
        <dbReference type="Proteomes" id="UP000593567"/>
    </source>
</evidence>
<keyword evidence="4 8" id="KW-0521">NADP</keyword>
<accession>A0A7J7K3J2</accession>
<evidence type="ECO:0000256" key="5">
    <source>
        <dbReference type="ARBA" id="ARBA00023002"/>
    </source>
</evidence>
<reference evidence="12" key="1">
    <citation type="submission" date="2020-06" db="EMBL/GenBank/DDBJ databases">
        <title>Draft genome of Bugula neritina, a colonial animal packing powerful symbionts and potential medicines.</title>
        <authorList>
            <person name="Rayko M."/>
        </authorList>
    </citation>
    <scope>NUCLEOTIDE SEQUENCE [LARGE SCALE GENOMIC DNA]</scope>
    <source>
        <strain evidence="12">Kwan_BN1</strain>
    </source>
</reference>
<evidence type="ECO:0000256" key="1">
    <source>
        <dbReference type="ARBA" id="ARBA00004937"/>
    </source>
</evidence>
<dbReference type="GO" id="GO:0006006">
    <property type="term" value="P:glucose metabolic process"/>
    <property type="evidence" value="ECO:0007669"/>
    <property type="project" value="UniProtKB-KW"/>
</dbReference>
<evidence type="ECO:0000256" key="7">
    <source>
        <dbReference type="ARBA" id="ARBA00047696"/>
    </source>
</evidence>
<proteinExistence type="inferred from homology"/>
<dbReference type="Pfam" id="PF02781">
    <property type="entry name" value="G6PD_C"/>
    <property type="match status" value="1"/>
</dbReference>
<dbReference type="PROSITE" id="PS00069">
    <property type="entry name" value="G6P_DEHYDROGENASE"/>
    <property type="match status" value="1"/>
</dbReference>
<evidence type="ECO:0000256" key="9">
    <source>
        <dbReference type="SAM" id="MobiDB-lite"/>
    </source>
</evidence>
<dbReference type="Proteomes" id="UP000593567">
    <property type="component" value="Unassembled WGS sequence"/>
</dbReference>
<feature type="domain" description="Glucose-6-phosphate dehydrogenase C-terminal" evidence="11">
    <location>
        <begin position="223"/>
        <end position="513"/>
    </location>
</feature>
<dbReference type="PRINTS" id="PR00079">
    <property type="entry name" value="G6PDHDRGNASE"/>
</dbReference>
<evidence type="ECO:0000256" key="4">
    <source>
        <dbReference type="ARBA" id="ARBA00022857"/>
    </source>
</evidence>
<comment type="similarity">
    <text evidence="2 8">Belongs to the glucose-6-phosphate dehydrogenase family.</text>
</comment>
<dbReference type="PANTHER" id="PTHR23429:SF0">
    <property type="entry name" value="GLUCOSE-6-PHOSPHATE 1-DEHYDROGENASE"/>
    <property type="match status" value="1"/>
</dbReference>
<protein>
    <recommendedName>
        <fullName evidence="8">Glucose-6-phosphate 1-dehydrogenase</fullName>
        <ecNumber evidence="8">1.1.1.49</ecNumber>
    </recommendedName>
</protein>
<evidence type="ECO:0000256" key="2">
    <source>
        <dbReference type="ARBA" id="ARBA00009975"/>
    </source>
</evidence>
<name>A0A7J7K3J2_BUGNE</name>
<dbReference type="FunFam" id="3.40.50.720:FF:000111">
    <property type="entry name" value="Glucose-6-phosphate 1-dehydrogenase"/>
    <property type="match status" value="1"/>
</dbReference>
<evidence type="ECO:0000313" key="12">
    <source>
        <dbReference type="EMBL" id="KAF6032148.1"/>
    </source>
</evidence>
<dbReference type="InterPro" id="IPR019796">
    <property type="entry name" value="G6P_DH_AS"/>
</dbReference>
<evidence type="ECO:0000256" key="6">
    <source>
        <dbReference type="ARBA" id="ARBA00023277"/>
    </source>
</evidence>
<dbReference type="EC" id="1.1.1.49" evidence="8"/>